<proteinExistence type="predicted"/>
<accession>A0ACB7ILY6</accession>
<dbReference type="EMBL" id="WQMT02000009">
    <property type="protein sequence ID" value="KAG9218950.1"/>
    <property type="molecule type" value="Genomic_DNA"/>
</dbReference>
<dbReference type="Proteomes" id="UP000824881">
    <property type="component" value="Unassembled WGS sequence"/>
</dbReference>
<evidence type="ECO:0000313" key="1">
    <source>
        <dbReference type="EMBL" id="KAG9218950.1"/>
    </source>
</evidence>
<name>A0ACB7ILY6_PLECO</name>
<keyword evidence="2" id="KW-1185">Reference proteome</keyword>
<evidence type="ECO:0000313" key="2">
    <source>
        <dbReference type="Proteomes" id="UP000824881"/>
    </source>
</evidence>
<reference evidence="1 2" key="1">
    <citation type="journal article" date="2021" name="Appl. Environ. Microbiol.">
        <title>Genetic linkage and physical mapping for an oyster mushroom Pleurotus cornucopiae and QTL analysis for the trait cap color.</title>
        <authorList>
            <person name="Zhang Y."/>
            <person name="Gao W."/>
            <person name="Sonnenberg A."/>
            <person name="Chen Q."/>
            <person name="Zhang J."/>
            <person name="Huang C."/>
        </authorList>
    </citation>
    <scope>NUCLEOTIDE SEQUENCE [LARGE SCALE GENOMIC DNA]</scope>
    <source>
        <strain evidence="1">CCMSSC00406</strain>
    </source>
</reference>
<gene>
    <name evidence="1" type="ORF">CCMSSC00406_0000936</name>
</gene>
<protein>
    <submittedName>
        <fullName evidence="1">Uncharacterized protein</fullName>
    </submittedName>
</protein>
<comment type="caution">
    <text evidence="1">The sequence shown here is derived from an EMBL/GenBank/DDBJ whole genome shotgun (WGS) entry which is preliminary data.</text>
</comment>
<sequence>MPCTRISFRLPFPKLVEELTINITTISDPYFPDGPADDDPTGGLCPQISDYEVLSRCLQQLREEGALKAVVLDIRMEVDFSEISINIEGDPNLVDEPREQAKLEAGLNPLVQANVLDADFTLMPECENEGTITSQGVMHCSVRRV</sequence>
<organism evidence="1 2">
    <name type="scientific">Pleurotus cornucopiae</name>
    <name type="common">Cornucopia mushroom</name>
    <dbReference type="NCBI Taxonomy" id="5321"/>
    <lineage>
        <taxon>Eukaryota</taxon>
        <taxon>Fungi</taxon>
        <taxon>Dikarya</taxon>
        <taxon>Basidiomycota</taxon>
        <taxon>Agaricomycotina</taxon>
        <taxon>Agaricomycetes</taxon>
        <taxon>Agaricomycetidae</taxon>
        <taxon>Agaricales</taxon>
        <taxon>Pleurotineae</taxon>
        <taxon>Pleurotaceae</taxon>
        <taxon>Pleurotus</taxon>
    </lineage>
</organism>